<dbReference type="PANTHER" id="PTHR30469:SF15">
    <property type="entry name" value="HLYD FAMILY OF SECRETION PROTEINS"/>
    <property type="match status" value="1"/>
</dbReference>
<comment type="caution">
    <text evidence="5">The sequence shown here is derived from an EMBL/GenBank/DDBJ whole genome shotgun (WGS) entry which is preliminary data.</text>
</comment>
<dbReference type="Proteomes" id="UP001595974">
    <property type="component" value="Unassembled WGS sequence"/>
</dbReference>
<reference evidence="6" key="1">
    <citation type="journal article" date="2019" name="Int. J. Syst. Evol. Microbiol.">
        <title>The Global Catalogue of Microorganisms (GCM) 10K type strain sequencing project: providing services to taxonomists for standard genome sequencing and annotation.</title>
        <authorList>
            <consortium name="The Broad Institute Genomics Platform"/>
            <consortium name="The Broad Institute Genome Sequencing Center for Infectious Disease"/>
            <person name="Wu L."/>
            <person name="Ma J."/>
        </authorList>
    </citation>
    <scope>NUCLEOTIDE SEQUENCE [LARGE SCALE GENOMIC DNA]</scope>
    <source>
        <strain evidence="6">SHR3</strain>
    </source>
</reference>
<dbReference type="InterPro" id="IPR058792">
    <property type="entry name" value="Beta-barrel_RND_2"/>
</dbReference>
<evidence type="ECO:0000259" key="4">
    <source>
        <dbReference type="Pfam" id="PF25954"/>
    </source>
</evidence>
<dbReference type="PANTHER" id="PTHR30469">
    <property type="entry name" value="MULTIDRUG RESISTANCE PROTEIN MDTA"/>
    <property type="match status" value="1"/>
</dbReference>
<evidence type="ECO:0000256" key="3">
    <source>
        <dbReference type="SAM" id="SignalP"/>
    </source>
</evidence>
<evidence type="ECO:0000256" key="1">
    <source>
        <dbReference type="ARBA" id="ARBA00009477"/>
    </source>
</evidence>
<dbReference type="NCBIfam" id="TIGR01730">
    <property type="entry name" value="RND_mfp"/>
    <property type="match status" value="1"/>
</dbReference>
<dbReference type="InterPro" id="IPR006143">
    <property type="entry name" value="RND_pump_MFP"/>
</dbReference>
<keyword evidence="6" id="KW-1185">Reference proteome</keyword>
<keyword evidence="3" id="KW-0732">Signal</keyword>
<dbReference type="Gene3D" id="1.10.287.470">
    <property type="entry name" value="Helix hairpin bin"/>
    <property type="match status" value="1"/>
</dbReference>
<evidence type="ECO:0000313" key="5">
    <source>
        <dbReference type="EMBL" id="MFC5768392.1"/>
    </source>
</evidence>
<keyword evidence="2" id="KW-0175">Coiled coil</keyword>
<dbReference type="SUPFAM" id="SSF111369">
    <property type="entry name" value="HlyD-like secretion proteins"/>
    <property type="match status" value="1"/>
</dbReference>
<dbReference type="Pfam" id="PF25954">
    <property type="entry name" value="Beta-barrel_RND_2"/>
    <property type="match status" value="1"/>
</dbReference>
<proteinExistence type="inferred from homology"/>
<dbReference type="RefSeq" id="WP_385961005.1">
    <property type="nucleotide sequence ID" value="NZ_JBHSOG010000010.1"/>
</dbReference>
<evidence type="ECO:0000313" key="6">
    <source>
        <dbReference type="Proteomes" id="UP001595974"/>
    </source>
</evidence>
<evidence type="ECO:0000256" key="2">
    <source>
        <dbReference type="SAM" id="Coils"/>
    </source>
</evidence>
<dbReference type="Gene3D" id="2.40.420.20">
    <property type="match status" value="1"/>
</dbReference>
<organism evidence="5 6">
    <name type="scientific">Thauera sinica</name>
    <dbReference type="NCBI Taxonomy" id="2665146"/>
    <lineage>
        <taxon>Bacteria</taxon>
        <taxon>Pseudomonadati</taxon>
        <taxon>Pseudomonadota</taxon>
        <taxon>Betaproteobacteria</taxon>
        <taxon>Rhodocyclales</taxon>
        <taxon>Zoogloeaceae</taxon>
        <taxon>Thauera</taxon>
    </lineage>
</organism>
<feature type="coiled-coil region" evidence="2">
    <location>
        <begin position="115"/>
        <end position="144"/>
    </location>
</feature>
<dbReference type="EMBL" id="JBHSOG010000010">
    <property type="protein sequence ID" value="MFC5768392.1"/>
    <property type="molecule type" value="Genomic_DNA"/>
</dbReference>
<protein>
    <submittedName>
        <fullName evidence="5">Efflux RND transporter periplasmic adaptor subunit</fullName>
    </submittedName>
</protein>
<dbReference type="Gene3D" id="2.40.50.100">
    <property type="match status" value="1"/>
</dbReference>
<gene>
    <name evidence="5" type="ORF">ACFPTN_03310</name>
</gene>
<feature type="domain" description="CusB-like beta-barrel" evidence="4">
    <location>
        <begin position="226"/>
        <end position="295"/>
    </location>
</feature>
<name>A0ABW1AM97_9RHOO</name>
<feature type="chain" id="PRO_5045181506" evidence="3">
    <location>
        <begin position="30"/>
        <end position="388"/>
    </location>
</feature>
<sequence length="388" mass="40406">MQQVKVRRRRIAAVLAASALAAGIVAAIAAPGGENAPEPGPAGRVRPALTVAGTVPERAEWPRLLPATGNISAWQEAVISAEISNYRLTAVDADVGDRVRKGQLLARIAEDTVAAELAQSTAAQAEAQAALQEARANAERARQLHGSGAMSDQQIRQYLSAEQTAAARLQAARARVQADRVRQAQTRVLAPDDGIVSARTATVGSLAQSGEPLFRLIRGGRLEWRAEVPEAALGRLVPGTPATLTGPDGAMVRGRVRTVAPTVDPGTRNGIVHVDLQPAAEGGAVLAGMFARGEFELGRDSVLTLPQSAVLLREGFAYVFRLEGPGEGGEARVAQAKVKIGRRVGERIEIADGLAGDTRVVAQGVGFLADGDTVRVADAARTPGTAAR</sequence>
<dbReference type="Gene3D" id="2.40.30.170">
    <property type="match status" value="1"/>
</dbReference>
<comment type="similarity">
    <text evidence="1">Belongs to the membrane fusion protein (MFP) (TC 8.A.1) family.</text>
</comment>
<accession>A0ABW1AM97</accession>
<feature type="signal peptide" evidence="3">
    <location>
        <begin position="1"/>
        <end position="29"/>
    </location>
</feature>